<name>M6VQP6_9LEPT</name>
<dbReference type="EMBL" id="AKWD02000063">
    <property type="protein sequence ID" value="EMO51898.1"/>
    <property type="molecule type" value="Genomic_DNA"/>
</dbReference>
<accession>M6VQP6</accession>
<proteinExistence type="predicted"/>
<dbReference type="AlphaFoldDB" id="M6VQP6"/>
<organism evidence="1 2">
    <name type="scientific">Leptospira noguchii</name>
    <dbReference type="NCBI Taxonomy" id="28182"/>
    <lineage>
        <taxon>Bacteria</taxon>
        <taxon>Pseudomonadati</taxon>
        <taxon>Spirochaetota</taxon>
        <taxon>Spirochaetia</taxon>
        <taxon>Leptospirales</taxon>
        <taxon>Leptospiraceae</taxon>
        <taxon>Leptospira</taxon>
    </lineage>
</organism>
<evidence type="ECO:0000313" key="2">
    <source>
        <dbReference type="Proteomes" id="UP000012112"/>
    </source>
</evidence>
<protein>
    <submittedName>
        <fullName evidence="1">Uncharacterized protein</fullName>
    </submittedName>
</protein>
<reference evidence="1 2" key="1">
    <citation type="submission" date="2013-01" db="EMBL/GenBank/DDBJ databases">
        <authorList>
            <person name="Harkins D.M."/>
            <person name="Durkin A.S."/>
            <person name="Brinkac L.M."/>
            <person name="Haft D.H."/>
            <person name="Selengut J.D."/>
            <person name="Sanka R."/>
            <person name="DePew J."/>
            <person name="Purushe J."/>
            <person name="Matthias M.A."/>
            <person name="Vinetz J.M."/>
            <person name="Sutton G.G."/>
            <person name="Nierman W.C."/>
            <person name="Fouts D.E."/>
        </authorList>
    </citation>
    <scope>NUCLEOTIDE SEQUENCE [LARGE SCALE GENOMIC DNA]</scope>
    <source>
        <strain evidence="1 2">HAI1536</strain>
    </source>
</reference>
<gene>
    <name evidence="1" type="ORF">LEP1GSC172_0710</name>
</gene>
<evidence type="ECO:0000313" key="1">
    <source>
        <dbReference type="EMBL" id="EMO51898.1"/>
    </source>
</evidence>
<sequence length="42" mass="5030">MNLDSSFIFSYNMDRTKNRSYKSGILFCMSRFLTDENTLIRI</sequence>
<comment type="caution">
    <text evidence="1">The sequence shown here is derived from an EMBL/GenBank/DDBJ whole genome shotgun (WGS) entry which is preliminary data.</text>
</comment>
<dbReference type="Proteomes" id="UP000012112">
    <property type="component" value="Unassembled WGS sequence"/>
</dbReference>